<dbReference type="InterPro" id="IPR000073">
    <property type="entry name" value="AB_hydrolase_1"/>
</dbReference>
<dbReference type="GO" id="GO:0016020">
    <property type="term" value="C:membrane"/>
    <property type="evidence" value="ECO:0007669"/>
    <property type="project" value="TreeGrafter"/>
</dbReference>
<feature type="chain" id="PRO_5030977044" evidence="1">
    <location>
        <begin position="36"/>
        <end position="289"/>
    </location>
</feature>
<keyword evidence="3" id="KW-0378">Hydrolase</keyword>
<feature type="signal peptide" evidence="1">
    <location>
        <begin position="1"/>
        <end position="35"/>
    </location>
</feature>
<dbReference type="GO" id="GO:0016787">
    <property type="term" value="F:hydrolase activity"/>
    <property type="evidence" value="ECO:0007669"/>
    <property type="project" value="UniProtKB-KW"/>
</dbReference>
<gene>
    <name evidence="3" type="ORF">H4281_34705</name>
</gene>
<dbReference type="Proteomes" id="UP000526734">
    <property type="component" value="Unassembled WGS sequence"/>
</dbReference>
<evidence type="ECO:0000313" key="4">
    <source>
        <dbReference type="Proteomes" id="UP000526734"/>
    </source>
</evidence>
<name>A0A7W3ZEB2_9PSEU</name>
<organism evidence="3 4">
    <name type="scientific">Amycolatopsis dendrobii</name>
    <dbReference type="NCBI Taxonomy" id="2760662"/>
    <lineage>
        <taxon>Bacteria</taxon>
        <taxon>Bacillati</taxon>
        <taxon>Actinomycetota</taxon>
        <taxon>Actinomycetes</taxon>
        <taxon>Pseudonocardiales</taxon>
        <taxon>Pseudonocardiaceae</taxon>
        <taxon>Amycolatopsis</taxon>
    </lineage>
</organism>
<sequence length="289" mass="29748">MTDSGVRRGRSSRPLAALTAAVVAVGGVAGCAAGAAGPPAAGPHLVAVNGRKMAFSVAPGRLPAIVLDAGGGMDSSEWRKVVPDLAARTGSEVIAYDRAGEGKSDEASGPWRADNAAADLAAGLTQLGVTGNVILVSHSLAGEIAFSFARSHPKWVTGAVFVDANLPQFFTPSETAKLVALNEKQVEALKKAPSTRQTRQLLAQADGYGPVHAAYHKLTWPSGIPAAVIVSAATPFPAPEDAQLWRQAQQDFAHAAPNRTLGTAEHSSHDVPIDRPDAVVAAVANLLKQ</sequence>
<protein>
    <submittedName>
        <fullName evidence="3">Alpha/beta hydrolase</fullName>
    </submittedName>
</protein>
<reference evidence="3 4" key="1">
    <citation type="submission" date="2020-08" db="EMBL/GenBank/DDBJ databases">
        <title>Amycolatopsis sp. nov. DR6-1 isolated from Dendrobium heterocarpum.</title>
        <authorList>
            <person name="Tedsree N."/>
            <person name="Kuncharoen N."/>
            <person name="Likhitwitayawuid K."/>
            <person name="Tanasupawat S."/>
        </authorList>
    </citation>
    <scope>NUCLEOTIDE SEQUENCE [LARGE SCALE GENOMIC DNA]</scope>
    <source>
        <strain evidence="3 4">DR6-1</strain>
    </source>
</reference>
<feature type="domain" description="AB hydrolase-1" evidence="2">
    <location>
        <begin position="63"/>
        <end position="176"/>
    </location>
</feature>
<comment type="caution">
    <text evidence="3">The sequence shown here is derived from an EMBL/GenBank/DDBJ whole genome shotgun (WGS) entry which is preliminary data.</text>
</comment>
<evidence type="ECO:0000313" key="3">
    <source>
        <dbReference type="EMBL" id="MBB1158325.1"/>
    </source>
</evidence>
<dbReference type="PANTHER" id="PTHR43798">
    <property type="entry name" value="MONOACYLGLYCEROL LIPASE"/>
    <property type="match status" value="1"/>
</dbReference>
<dbReference type="PANTHER" id="PTHR43798:SF33">
    <property type="entry name" value="HYDROLASE, PUTATIVE (AFU_ORTHOLOGUE AFUA_2G14860)-RELATED"/>
    <property type="match status" value="1"/>
</dbReference>
<dbReference type="InterPro" id="IPR029058">
    <property type="entry name" value="AB_hydrolase_fold"/>
</dbReference>
<keyword evidence="1" id="KW-0732">Signal</keyword>
<evidence type="ECO:0000256" key="1">
    <source>
        <dbReference type="SAM" id="SignalP"/>
    </source>
</evidence>
<dbReference type="SUPFAM" id="SSF53474">
    <property type="entry name" value="alpha/beta-Hydrolases"/>
    <property type="match status" value="1"/>
</dbReference>
<accession>A0A7W3ZEB2</accession>
<evidence type="ECO:0000259" key="2">
    <source>
        <dbReference type="Pfam" id="PF00561"/>
    </source>
</evidence>
<dbReference type="AlphaFoldDB" id="A0A7W3ZEB2"/>
<proteinExistence type="predicted"/>
<dbReference type="PROSITE" id="PS51257">
    <property type="entry name" value="PROKAR_LIPOPROTEIN"/>
    <property type="match status" value="1"/>
</dbReference>
<dbReference type="Gene3D" id="3.40.50.1820">
    <property type="entry name" value="alpha/beta hydrolase"/>
    <property type="match status" value="1"/>
</dbReference>
<dbReference type="Pfam" id="PF00561">
    <property type="entry name" value="Abhydrolase_1"/>
    <property type="match status" value="1"/>
</dbReference>
<dbReference type="EMBL" id="JACGZW010000013">
    <property type="protein sequence ID" value="MBB1158325.1"/>
    <property type="molecule type" value="Genomic_DNA"/>
</dbReference>
<dbReference type="InterPro" id="IPR050266">
    <property type="entry name" value="AB_hydrolase_sf"/>
</dbReference>
<keyword evidence="4" id="KW-1185">Reference proteome</keyword>